<sequence>MSRDTVRLFVLETDEPHPETQAERGSFGDVLHELFTEAGSLHRPPLKVETDMHFIVEDGSEDAGHVPTADEIPEDTRAILITGSMYDAHGDDEWILKLVKLLQQLWMERPHLRFSGVCFGHQVLCRMLGGVVESHPDGHWELAHTDIDLTDVGRQLFRTDKPTIHLHQMHQDHVTTVPSHRTTKLLNPSDQVEVWGTTDHTEVQGIYLQDRLFTSQGHLGFDEKMVKRQVDLRIENGGIKNTEFAERRKETAELEHDGVVVAAAILRLFHGEDRDIP</sequence>
<dbReference type="SUPFAM" id="SSF52317">
    <property type="entry name" value="Class I glutamine amidotransferase-like"/>
    <property type="match status" value="1"/>
</dbReference>
<dbReference type="Gene3D" id="3.40.50.880">
    <property type="match status" value="1"/>
</dbReference>
<proteinExistence type="predicted"/>
<dbReference type="InterPro" id="IPR029062">
    <property type="entry name" value="Class_I_gatase-like"/>
</dbReference>
<dbReference type="OrthoDB" id="92161at2759"/>
<dbReference type="InterPro" id="IPR017926">
    <property type="entry name" value="GATASE"/>
</dbReference>
<evidence type="ECO:0000313" key="3">
    <source>
        <dbReference type="Proteomes" id="UP000288859"/>
    </source>
</evidence>
<name>A0A438MUJ3_EXOME</name>
<dbReference type="GO" id="GO:0005634">
    <property type="term" value="C:nucleus"/>
    <property type="evidence" value="ECO:0007669"/>
    <property type="project" value="TreeGrafter"/>
</dbReference>
<evidence type="ECO:0000313" key="2">
    <source>
        <dbReference type="EMBL" id="RVX67414.1"/>
    </source>
</evidence>
<dbReference type="Pfam" id="PF00117">
    <property type="entry name" value="GATase"/>
    <property type="match status" value="1"/>
</dbReference>
<comment type="caution">
    <text evidence="2">The sequence shown here is derived from an EMBL/GenBank/DDBJ whole genome shotgun (WGS) entry which is preliminary data.</text>
</comment>
<accession>A0A438MUJ3</accession>
<organism evidence="2 3">
    <name type="scientific">Exophiala mesophila</name>
    <name type="common">Black yeast-like fungus</name>
    <dbReference type="NCBI Taxonomy" id="212818"/>
    <lineage>
        <taxon>Eukaryota</taxon>
        <taxon>Fungi</taxon>
        <taxon>Dikarya</taxon>
        <taxon>Ascomycota</taxon>
        <taxon>Pezizomycotina</taxon>
        <taxon>Eurotiomycetes</taxon>
        <taxon>Chaetothyriomycetidae</taxon>
        <taxon>Chaetothyriales</taxon>
        <taxon>Herpotrichiellaceae</taxon>
        <taxon>Exophiala</taxon>
    </lineage>
</organism>
<dbReference type="GO" id="GO:0005829">
    <property type="term" value="C:cytosol"/>
    <property type="evidence" value="ECO:0007669"/>
    <property type="project" value="TreeGrafter"/>
</dbReference>
<feature type="domain" description="Glutamine amidotransferase" evidence="1">
    <location>
        <begin position="114"/>
        <end position="218"/>
    </location>
</feature>
<dbReference type="PANTHER" id="PTHR42695">
    <property type="entry name" value="GLUTAMINE AMIDOTRANSFERASE YLR126C-RELATED"/>
    <property type="match status" value="1"/>
</dbReference>
<reference evidence="2 3" key="1">
    <citation type="submission" date="2017-03" db="EMBL/GenBank/DDBJ databases">
        <title>Genomes of endolithic fungi from Antarctica.</title>
        <authorList>
            <person name="Coleine C."/>
            <person name="Masonjones S."/>
            <person name="Stajich J.E."/>
        </authorList>
    </citation>
    <scope>NUCLEOTIDE SEQUENCE [LARGE SCALE GENOMIC DNA]</scope>
    <source>
        <strain evidence="2 3">CCFEE 6314</strain>
    </source>
</reference>
<protein>
    <recommendedName>
        <fullName evidence="1">Glutamine amidotransferase domain-containing protein</fullName>
    </recommendedName>
</protein>
<gene>
    <name evidence="2" type="ORF">B0A52_08767</name>
</gene>
<dbReference type="InterPro" id="IPR044992">
    <property type="entry name" value="ChyE-like"/>
</dbReference>
<dbReference type="PANTHER" id="PTHR42695:SF4">
    <property type="entry name" value="GLUTAMINE AMIDOTRANSFERASE DOMAIN-CONTAINING PROTEIN"/>
    <property type="match status" value="1"/>
</dbReference>
<evidence type="ECO:0000259" key="1">
    <source>
        <dbReference type="Pfam" id="PF00117"/>
    </source>
</evidence>
<dbReference type="Proteomes" id="UP000288859">
    <property type="component" value="Unassembled WGS sequence"/>
</dbReference>
<dbReference type="EMBL" id="NAJM01000048">
    <property type="protein sequence ID" value="RVX67414.1"/>
    <property type="molecule type" value="Genomic_DNA"/>
</dbReference>
<dbReference type="AlphaFoldDB" id="A0A438MUJ3"/>
<dbReference type="VEuPathDB" id="FungiDB:PV10_03802"/>